<dbReference type="Ensembl" id="ENSELUT00000077336.2">
    <property type="protein sequence ID" value="ENSELUP00000043236.1"/>
    <property type="gene ID" value="ENSELUG00000033965.2"/>
</dbReference>
<accession>A0A6Q2WQV5</accession>
<reference evidence="2" key="4">
    <citation type="submission" date="2025-09" db="UniProtKB">
        <authorList>
            <consortium name="Ensembl"/>
        </authorList>
    </citation>
    <scope>IDENTIFICATION</scope>
</reference>
<dbReference type="Pfam" id="PF16064">
    <property type="entry name" value="DUF4806"/>
    <property type="match status" value="1"/>
</dbReference>
<reference evidence="3" key="1">
    <citation type="journal article" date="2014" name="PLoS ONE">
        <title>The genome and linkage map of the northern pike (Esox lucius): conserved synteny revealed between the salmonid sister group and the Neoteleostei.</title>
        <authorList>
            <person name="Rondeau E.B."/>
            <person name="Minkley D.R."/>
            <person name="Leong J.S."/>
            <person name="Messmer A.M."/>
            <person name="Jantzen J.R."/>
            <person name="von Schalburg K.R."/>
            <person name="Lemon C."/>
            <person name="Bird N.H."/>
            <person name="Koop B.F."/>
        </authorList>
    </citation>
    <scope>NUCLEOTIDE SEQUENCE</scope>
</reference>
<sequence>MISGKRVSEENVDGKNACIFKKKKKATTLKEDTDAREPFAAKERGQFGVKEEKEPFSVMNATVNTQGMCFRVKEEEKVIQIKVEDRKDSTVCTERLMRLLLVKMEQLNQKVEHLSSLMQWSLSGRAPDLQPQREEEEEEQVLPIISLEALEVFNERLARDSKFKKHVTSKLSSAGGQNVKQTVWRVCGKVFTPNLATQLNWCGRGQKTGIRSMPVKDAIMCSVLKNPRLPGITEAEVERAVQNWLRLSQDRLGGRGGRDLRKKRKMNL</sequence>
<organism evidence="2 3">
    <name type="scientific">Esox lucius</name>
    <name type="common">Northern pike</name>
    <dbReference type="NCBI Taxonomy" id="8010"/>
    <lineage>
        <taxon>Eukaryota</taxon>
        <taxon>Metazoa</taxon>
        <taxon>Chordata</taxon>
        <taxon>Craniata</taxon>
        <taxon>Vertebrata</taxon>
        <taxon>Euteleostomi</taxon>
        <taxon>Actinopterygii</taxon>
        <taxon>Neopterygii</taxon>
        <taxon>Teleostei</taxon>
        <taxon>Protacanthopterygii</taxon>
        <taxon>Esociformes</taxon>
        <taxon>Esocidae</taxon>
        <taxon>Esox</taxon>
    </lineage>
</organism>
<dbReference type="Bgee" id="ENSELUG00000033965">
    <property type="expression patterns" value="Expressed in stomach and 12 other cell types or tissues"/>
</dbReference>
<proteinExistence type="predicted"/>
<dbReference type="AlphaFoldDB" id="A0A6Q2WQV5"/>
<protein>
    <recommendedName>
        <fullName evidence="1">DUF4806 domain-containing protein</fullName>
    </recommendedName>
</protein>
<reference evidence="2" key="2">
    <citation type="submission" date="2020-02" db="EMBL/GenBank/DDBJ databases">
        <title>Esox lucius (northern pike) genome, fEsoLuc1, primary haplotype.</title>
        <authorList>
            <person name="Myers G."/>
            <person name="Karagic N."/>
            <person name="Meyer A."/>
            <person name="Pippel M."/>
            <person name="Reichard M."/>
            <person name="Winkler S."/>
            <person name="Tracey A."/>
            <person name="Sims Y."/>
            <person name="Howe K."/>
            <person name="Rhie A."/>
            <person name="Formenti G."/>
            <person name="Durbin R."/>
            <person name="Fedrigo O."/>
            <person name="Jarvis E.D."/>
        </authorList>
    </citation>
    <scope>NUCLEOTIDE SEQUENCE [LARGE SCALE GENOMIC DNA]</scope>
</reference>
<dbReference type="InterPro" id="IPR032071">
    <property type="entry name" value="DUF4806"/>
</dbReference>
<dbReference type="KEGG" id="els:105005710"/>
<dbReference type="PANTHER" id="PTHR34153:SF2">
    <property type="entry name" value="SI:CH211-262H13.3-RELATED"/>
    <property type="match status" value="1"/>
</dbReference>
<name>A0A6Q2WQV5_ESOLU</name>
<reference evidence="2" key="3">
    <citation type="submission" date="2025-08" db="UniProtKB">
        <authorList>
            <consortium name="Ensembl"/>
        </authorList>
    </citation>
    <scope>IDENTIFICATION</scope>
</reference>
<keyword evidence="3" id="KW-1185">Reference proteome</keyword>
<evidence type="ECO:0000313" key="2">
    <source>
        <dbReference type="Ensembl" id="ENSELUP00000043236.1"/>
    </source>
</evidence>
<evidence type="ECO:0000259" key="1">
    <source>
        <dbReference type="Pfam" id="PF16064"/>
    </source>
</evidence>
<dbReference type="GeneTree" id="ENSGT00980000199460"/>
<dbReference type="InParanoid" id="A0A6Q2WQV5"/>
<feature type="domain" description="DUF4806" evidence="1">
    <location>
        <begin position="138"/>
        <end position="208"/>
    </location>
</feature>
<dbReference type="PANTHER" id="PTHR34153">
    <property type="entry name" value="SI:CH211-262H13.3-RELATED-RELATED"/>
    <property type="match status" value="1"/>
</dbReference>
<evidence type="ECO:0000313" key="3">
    <source>
        <dbReference type="Proteomes" id="UP000265140"/>
    </source>
</evidence>
<dbReference type="Proteomes" id="UP000265140">
    <property type="component" value="Chromosome 9"/>
</dbReference>